<dbReference type="EMBL" id="MFZM01000017">
    <property type="protein sequence ID" value="OGK23752.1"/>
    <property type="molecule type" value="Genomic_DNA"/>
</dbReference>
<dbReference type="Pfam" id="PF02811">
    <property type="entry name" value="PHP"/>
    <property type="match status" value="1"/>
</dbReference>
<organism evidence="10 11">
    <name type="scientific">Candidatus Roizmanbacteria bacterium RIFCSPHIGHO2_02_FULL_37_24</name>
    <dbReference type="NCBI Taxonomy" id="1802037"/>
    <lineage>
        <taxon>Bacteria</taxon>
        <taxon>Candidatus Roizmaniibacteriota</taxon>
    </lineage>
</organism>
<proteinExistence type="predicted"/>
<protein>
    <recommendedName>
        <fullName evidence="3">DNA polymerase III subunit alpha</fullName>
        <ecNumber evidence="2">2.7.7.7</ecNumber>
    </recommendedName>
</protein>
<dbReference type="InterPro" id="IPR011708">
    <property type="entry name" value="DNA_pol3_alpha_NTPase_dom"/>
</dbReference>
<dbReference type="NCBIfam" id="TIGR00594">
    <property type="entry name" value="polc"/>
    <property type="match status" value="1"/>
</dbReference>
<accession>A0A1F7GZ05</accession>
<dbReference type="AlphaFoldDB" id="A0A1F7GZ05"/>
<dbReference type="InterPro" id="IPR029460">
    <property type="entry name" value="DNAPol_HHH"/>
</dbReference>
<evidence type="ECO:0000256" key="5">
    <source>
        <dbReference type="ARBA" id="ARBA00022695"/>
    </source>
</evidence>
<dbReference type="Gene3D" id="3.20.20.140">
    <property type="entry name" value="Metal-dependent hydrolases"/>
    <property type="match status" value="1"/>
</dbReference>
<evidence type="ECO:0000256" key="6">
    <source>
        <dbReference type="ARBA" id="ARBA00022705"/>
    </source>
</evidence>
<keyword evidence="5" id="KW-0548">Nucleotidyltransferase</keyword>
<dbReference type="GO" id="GO:0006260">
    <property type="term" value="P:DNA replication"/>
    <property type="evidence" value="ECO:0007669"/>
    <property type="project" value="UniProtKB-KW"/>
</dbReference>
<evidence type="ECO:0000313" key="11">
    <source>
        <dbReference type="Proteomes" id="UP000177159"/>
    </source>
</evidence>
<dbReference type="InterPro" id="IPR003141">
    <property type="entry name" value="Pol/His_phosphatase_N"/>
</dbReference>
<gene>
    <name evidence="10" type="ORF">A3C24_04910</name>
</gene>
<evidence type="ECO:0000256" key="7">
    <source>
        <dbReference type="ARBA" id="ARBA00022932"/>
    </source>
</evidence>
<dbReference type="SMART" id="SM00481">
    <property type="entry name" value="POLIIIAc"/>
    <property type="match status" value="1"/>
</dbReference>
<dbReference type="GO" id="GO:0008408">
    <property type="term" value="F:3'-5' exonuclease activity"/>
    <property type="evidence" value="ECO:0007669"/>
    <property type="project" value="InterPro"/>
</dbReference>
<evidence type="ECO:0000259" key="9">
    <source>
        <dbReference type="SMART" id="SM00481"/>
    </source>
</evidence>
<name>A0A1F7GZ05_9BACT</name>
<dbReference type="GO" id="GO:0005737">
    <property type="term" value="C:cytoplasm"/>
    <property type="evidence" value="ECO:0007669"/>
    <property type="project" value="UniProtKB-SubCell"/>
</dbReference>
<comment type="caution">
    <text evidence="10">The sequence shown here is derived from an EMBL/GenBank/DDBJ whole genome shotgun (WGS) entry which is preliminary data.</text>
</comment>
<dbReference type="InterPro" id="IPR004013">
    <property type="entry name" value="PHP_dom"/>
</dbReference>
<dbReference type="InterPro" id="IPR004805">
    <property type="entry name" value="DnaE2/DnaE/PolC"/>
</dbReference>
<comment type="subcellular location">
    <subcellularLocation>
        <location evidence="1">Cytoplasm</location>
    </subcellularLocation>
</comment>
<feature type="domain" description="Polymerase/histidinol phosphatase N-terminal" evidence="9">
    <location>
        <begin position="4"/>
        <end position="71"/>
    </location>
</feature>
<dbReference type="SUPFAM" id="SSF89550">
    <property type="entry name" value="PHP domain-like"/>
    <property type="match status" value="1"/>
</dbReference>
<dbReference type="GO" id="GO:0003676">
    <property type="term" value="F:nucleic acid binding"/>
    <property type="evidence" value="ECO:0007669"/>
    <property type="project" value="InterPro"/>
</dbReference>
<dbReference type="InterPro" id="IPR016195">
    <property type="entry name" value="Pol/histidinol_Pase-like"/>
</dbReference>
<keyword evidence="4" id="KW-0808">Transferase</keyword>
<dbReference type="Pfam" id="PF17657">
    <property type="entry name" value="DNA_pol3_finger"/>
    <property type="match status" value="1"/>
</dbReference>
<dbReference type="InterPro" id="IPR040982">
    <property type="entry name" value="DNA_pol3_finger"/>
</dbReference>
<dbReference type="Pfam" id="PF01336">
    <property type="entry name" value="tRNA_anti-codon"/>
    <property type="match status" value="1"/>
</dbReference>
<evidence type="ECO:0000256" key="3">
    <source>
        <dbReference type="ARBA" id="ARBA00019114"/>
    </source>
</evidence>
<keyword evidence="6" id="KW-0235">DNA replication</keyword>
<evidence type="ECO:0000313" key="10">
    <source>
        <dbReference type="EMBL" id="OGK23752.1"/>
    </source>
</evidence>
<dbReference type="Pfam" id="PF07733">
    <property type="entry name" value="DNA_pol3_alpha"/>
    <property type="match status" value="1"/>
</dbReference>
<dbReference type="NCBIfam" id="NF005298">
    <property type="entry name" value="PRK06826.1"/>
    <property type="match status" value="1"/>
</dbReference>
<dbReference type="EC" id="2.7.7.7" evidence="2"/>
<dbReference type="InterPro" id="IPR004365">
    <property type="entry name" value="NA-bd_OB_tRNA"/>
</dbReference>
<reference evidence="10 11" key="1">
    <citation type="journal article" date="2016" name="Nat. Commun.">
        <title>Thousands of microbial genomes shed light on interconnected biogeochemical processes in an aquifer system.</title>
        <authorList>
            <person name="Anantharaman K."/>
            <person name="Brown C.T."/>
            <person name="Hug L.A."/>
            <person name="Sharon I."/>
            <person name="Castelle C.J."/>
            <person name="Probst A.J."/>
            <person name="Thomas B.C."/>
            <person name="Singh A."/>
            <person name="Wilkins M.J."/>
            <person name="Karaoz U."/>
            <person name="Brodie E.L."/>
            <person name="Williams K.H."/>
            <person name="Hubbard S.S."/>
            <person name="Banfield J.F."/>
        </authorList>
    </citation>
    <scope>NUCLEOTIDE SEQUENCE [LARGE SCALE GENOMIC DNA]</scope>
</reference>
<evidence type="ECO:0000256" key="4">
    <source>
        <dbReference type="ARBA" id="ARBA00022679"/>
    </source>
</evidence>
<comment type="catalytic activity">
    <reaction evidence="8">
        <text>DNA(n) + a 2'-deoxyribonucleoside 5'-triphosphate = DNA(n+1) + diphosphate</text>
        <dbReference type="Rhea" id="RHEA:22508"/>
        <dbReference type="Rhea" id="RHEA-COMP:17339"/>
        <dbReference type="Rhea" id="RHEA-COMP:17340"/>
        <dbReference type="ChEBI" id="CHEBI:33019"/>
        <dbReference type="ChEBI" id="CHEBI:61560"/>
        <dbReference type="ChEBI" id="CHEBI:173112"/>
        <dbReference type="EC" id="2.7.7.7"/>
    </reaction>
</comment>
<dbReference type="CDD" id="cd12113">
    <property type="entry name" value="PHP_PolIIIA_DnaE3"/>
    <property type="match status" value="1"/>
</dbReference>
<dbReference type="Proteomes" id="UP000177159">
    <property type="component" value="Unassembled WGS sequence"/>
</dbReference>
<evidence type="ECO:0000256" key="1">
    <source>
        <dbReference type="ARBA" id="ARBA00004496"/>
    </source>
</evidence>
<dbReference type="GO" id="GO:0003887">
    <property type="term" value="F:DNA-directed DNA polymerase activity"/>
    <property type="evidence" value="ECO:0007669"/>
    <property type="project" value="UniProtKB-KW"/>
</dbReference>
<dbReference type="CDD" id="cd04485">
    <property type="entry name" value="DnaE_OBF"/>
    <property type="match status" value="1"/>
</dbReference>
<sequence>MSFVHLHVHSEYSLLDGLTKIEDLLEKVKNEGMNSVALTDHGAMYGAFRFYIEAKKRGIKPIIGLEAYKAEASRFDKNKKLGNDQFHLTLLAKNLEGYKNLMRLTTLAHLEGYYYKPRIDFELLEEHHEGIIALSGCLNAEIPSALRDGQKDKAEKLLKRYVDIFGEDFYIEIQRIPGIDELDDINNQLIHLSRKYSIPIVATNDVHYLDKDDAYAQEVLLCIQTSHTIYEDRPLTMINTPEFYFKTEKEMQGLFLDLPEAIENSQKIADMCDVDVPHGKWILPIYPLPEEESPEEHLREMVKERTEKRLQITEEAKIRLEYELNIICTKGYATYFLIVQDFVNWAKKNGIAVGPGRGSVAGSLVAYVLAISDINPLDYNVPFERFLNPDRPTPPDIDIDFADKRRDEVLAYVTNKYGGDKVAQIITFGRMEARLAVRDVARALGLPYSQGDRIAKMMPQGKQGFAITIDKALEESSTLKLAYAQEEDVKKVLDIARKLEGVARHSSVHAAGVIIADKALLEYVPLQREAKAGKIITQYDMYCLDLNAVSNNEAVGLMKIDILGLRNLTIIEDALAFVEKKLHKHIDIHNISLDDEKTYKLISDGRTIGVFQLESRGMRRLAKDLKPSKLSDITAMVALYRPGPMDLIPSFLKGKKSERSIRYLHKDLVSVLQETYGVLVYQEQVMEIAHKIAGYSMSEADALRMAMGKKKKALMRKERMKFIERAVSQGYTKKLAEQIFNFIEKFAAYGFNKPHSASYALIAYWTAFMKANYPVEYMTALLTAELQGAAGAQREAKMFQAIEECRSMEINVLPPDINKSEYDFSIEKESIRFGLSAIKNVGKSAIESMLEARSQNIFIGLRDFLSRVDVRRVNKKTVESLIKSGAFDSFGTRASLLTYYPKALNEASSQKKQVESGQYDLFGAKRDQRLSDSDLENIQEFSEDELLLMEKEVIGFTISTNPLSQYHDIIARKVTKKIGEISEDDIGSTHIIAGNISQVRKVTTKKGNNRMAFVSVFDETGSVDTVVFPKIYASTKNIWIENTTVLLKGRINERGDGLTIVVDNVIDLATTKR</sequence>
<evidence type="ECO:0000256" key="2">
    <source>
        <dbReference type="ARBA" id="ARBA00012417"/>
    </source>
</evidence>
<dbReference type="InterPro" id="IPR041931">
    <property type="entry name" value="DNA_pol3_alpha_thumb_dom"/>
</dbReference>
<dbReference type="PANTHER" id="PTHR32294:SF0">
    <property type="entry name" value="DNA POLYMERASE III SUBUNIT ALPHA"/>
    <property type="match status" value="1"/>
</dbReference>
<dbReference type="Gene3D" id="1.10.150.870">
    <property type="match status" value="1"/>
</dbReference>
<evidence type="ECO:0000256" key="8">
    <source>
        <dbReference type="ARBA" id="ARBA00049244"/>
    </source>
</evidence>
<keyword evidence="7" id="KW-0239">DNA-directed DNA polymerase</keyword>
<dbReference type="Gene3D" id="1.10.10.1600">
    <property type="entry name" value="Bacterial DNA polymerase III alpha subunit, thumb domain"/>
    <property type="match status" value="1"/>
</dbReference>
<dbReference type="Pfam" id="PF14579">
    <property type="entry name" value="HHH_6"/>
    <property type="match status" value="1"/>
</dbReference>
<dbReference type="PANTHER" id="PTHR32294">
    <property type="entry name" value="DNA POLYMERASE III SUBUNIT ALPHA"/>
    <property type="match status" value="1"/>
</dbReference>
<dbReference type="NCBIfam" id="NF004226">
    <property type="entry name" value="PRK05673.1"/>
    <property type="match status" value="1"/>
</dbReference>